<organism evidence="2 3">
    <name type="scientific">Cohnella boryungensis</name>
    <dbReference type="NCBI Taxonomy" id="768479"/>
    <lineage>
        <taxon>Bacteria</taxon>
        <taxon>Bacillati</taxon>
        <taxon>Bacillota</taxon>
        <taxon>Bacilli</taxon>
        <taxon>Bacillales</taxon>
        <taxon>Paenibacillaceae</taxon>
        <taxon>Cohnella</taxon>
    </lineage>
</organism>
<dbReference type="SUPFAM" id="SSF51658">
    <property type="entry name" value="Xylose isomerase-like"/>
    <property type="match status" value="1"/>
</dbReference>
<evidence type="ECO:0000259" key="1">
    <source>
        <dbReference type="Pfam" id="PF01261"/>
    </source>
</evidence>
<dbReference type="Gene3D" id="3.20.20.150">
    <property type="entry name" value="Divalent-metal-dependent TIM barrel enzymes"/>
    <property type="match status" value="1"/>
</dbReference>
<evidence type="ECO:0000313" key="3">
    <source>
        <dbReference type="Proteomes" id="UP001595755"/>
    </source>
</evidence>
<reference evidence="3" key="1">
    <citation type="journal article" date="2019" name="Int. J. Syst. Evol. Microbiol.">
        <title>The Global Catalogue of Microorganisms (GCM) 10K type strain sequencing project: providing services to taxonomists for standard genome sequencing and annotation.</title>
        <authorList>
            <consortium name="The Broad Institute Genomics Platform"/>
            <consortium name="The Broad Institute Genome Sequencing Center for Infectious Disease"/>
            <person name="Wu L."/>
            <person name="Ma J."/>
        </authorList>
    </citation>
    <scope>NUCLEOTIDE SEQUENCE [LARGE SCALE GENOMIC DNA]</scope>
    <source>
        <strain evidence="3">CGMCC 4.1641</strain>
    </source>
</reference>
<sequence>MRAKERYAVSTYAYMDKSLEEAAIQLAEEGWKSIEIMCEGPHGELLEWSEERLGSLKRLGDSRAIAWTLHAPIAGCNPAARDAEERNASAKLLRRTLEAAGRLGCAHIVVHPGMWADVGAQGGDEEAALRIASFLSEALQSAEATNVEIALENVPPYPGLLGARTDFLLRVLEAARTPRLRIVYDIGHAHLSEPGEEIAALRLVLPHLASLHLSDNGGINDDHWRLGAGTAPLAETVAVLQAEGYSGSYVIEMREEFDVEPSASWLVERSV</sequence>
<dbReference type="InterPro" id="IPR036237">
    <property type="entry name" value="Xyl_isomerase-like_sf"/>
</dbReference>
<dbReference type="InterPro" id="IPR050312">
    <property type="entry name" value="IolE/XylAMocC-like"/>
</dbReference>
<evidence type="ECO:0000313" key="2">
    <source>
        <dbReference type="EMBL" id="MFC4303522.1"/>
    </source>
</evidence>
<dbReference type="InterPro" id="IPR013022">
    <property type="entry name" value="Xyl_isomerase-like_TIM-brl"/>
</dbReference>
<dbReference type="EMBL" id="JBHSED010000013">
    <property type="protein sequence ID" value="MFC4303522.1"/>
    <property type="molecule type" value="Genomic_DNA"/>
</dbReference>
<dbReference type="RefSeq" id="WP_204602761.1">
    <property type="nucleotide sequence ID" value="NZ_JBHSED010000013.1"/>
</dbReference>
<dbReference type="GO" id="GO:0016853">
    <property type="term" value="F:isomerase activity"/>
    <property type="evidence" value="ECO:0007669"/>
    <property type="project" value="UniProtKB-KW"/>
</dbReference>
<protein>
    <submittedName>
        <fullName evidence="2">Sugar phosphate isomerase/epimerase family protein</fullName>
    </submittedName>
</protein>
<proteinExistence type="predicted"/>
<dbReference type="PANTHER" id="PTHR12110:SF21">
    <property type="entry name" value="XYLOSE ISOMERASE-LIKE TIM BARREL DOMAIN-CONTAINING PROTEIN"/>
    <property type="match status" value="1"/>
</dbReference>
<keyword evidence="3" id="KW-1185">Reference proteome</keyword>
<gene>
    <name evidence="2" type="ORF">ACFO1S_08655</name>
</gene>
<accession>A0ABV8S9M5</accession>
<dbReference type="Pfam" id="PF01261">
    <property type="entry name" value="AP_endonuc_2"/>
    <property type="match status" value="1"/>
</dbReference>
<comment type="caution">
    <text evidence="2">The sequence shown here is derived from an EMBL/GenBank/DDBJ whole genome shotgun (WGS) entry which is preliminary data.</text>
</comment>
<name>A0ABV8S9M5_9BACL</name>
<keyword evidence="2" id="KW-0413">Isomerase</keyword>
<dbReference type="Proteomes" id="UP001595755">
    <property type="component" value="Unassembled WGS sequence"/>
</dbReference>
<feature type="domain" description="Xylose isomerase-like TIM barrel" evidence="1">
    <location>
        <begin position="26"/>
        <end position="266"/>
    </location>
</feature>
<dbReference type="PANTHER" id="PTHR12110">
    <property type="entry name" value="HYDROXYPYRUVATE ISOMERASE"/>
    <property type="match status" value="1"/>
</dbReference>